<gene>
    <name evidence="1" type="ORF">AVEN_122246_1</name>
</gene>
<dbReference type="EMBL" id="BGPR01001776">
    <property type="protein sequence ID" value="GBM61628.1"/>
    <property type="molecule type" value="Genomic_DNA"/>
</dbReference>
<organism evidence="1 2">
    <name type="scientific">Araneus ventricosus</name>
    <name type="common">Orbweaver spider</name>
    <name type="synonym">Epeira ventricosa</name>
    <dbReference type="NCBI Taxonomy" id="182803"/>
    <lineage>
        <taxon>Eukaryota</taxon>
        <taxon>Metazoa</taxon>
        <taxon>Ecdysozoa</taxon>
        <taxon>Arthropoda</taxon>
        <taxon>Chelicerata</taxon>
        <taxon>Arachnida</taxon>
        <taxon>Araneae</taxon>
        <taxon>Araneomorphae</taxon>
        <taxon>Entelegynae</taxon>
        <taxon>Araneoidea</taxon>
        <taxon>Araneidae</taxon>
        <taxon>Araneus</taxon>
    </lineage>
</organism>
<dbReference type="AlphaFoldDB" id="A0A4Y2H9V3"/>
<accession>A0A4Y2H9V3</accession>
<proteinExistence type="predicted"/>
<reference evidence="1 2" key="1">
    <citation type="journal article" date="2019" name="Sci. Rep.">
        <title>Orb-weaving spider Araneus ventricosus genome elucidates the spidroin gene catalogue.</title>
        <authorList>
            <person name="Kono N."/>
            <person name="Nakamura H."/>
            <person name="Ohtoshi R."/>
            <person name="Moran D.A.P."/>
            <person name="Shinohara A."/>
            <person name="Yoshida Y."/>
            <person name="Fujiwara M."/>
            <person name="Mori M."/>
            <person name="Tomita M."/>
            <person name="Arakawa K."/>
        </authorList>
    </citation>
    <scope>NUCLEOTIDE SEQUENCE [LARGE SCALE GENOMIC DNA]</scope>
</reference>
<protein>
    <submittedName>
        <fullName evidence="1">Uncharacterized protein</fullName>
    </submittedName>
</protein>
<evidence type="ECO:0000313" key="2">
    <source>
        <dbReference type="Proteomes" id="UP000499080"/>
    </source>
</evidence>
<keyword evidence="2" id="KW-1185">Reference proteome</keyword>
<dbReference type="Proteomes" id="UP000499080">
    <property type="component" value="Unassembled WGS sequence"/>
</dbReference>
<sequence>MGKAPLRLTKSAAVADSKRECQNGYRAVEGTSLVPRKQINYNSSKTFSVRVSKLPASNQPGLRATETSTVYTDMDTLNLYRVKCFTTGVAWKFREGIPA</sequence>
<name>A0A4Y2H9V3_ARAVE</name>
<comment type="caution">
    <text evidence="1">The sequence shown here is derived from an EMBL/GenBank/DDBJ whole genome shotgun (WGS) entry which is preliminary data.</text>
</comment>
<evidence type="ECO:0000313" key="1">
    <source>
        <dbReference type="EMBL" id="GBM61628.1"/>
    </source>
</evidence>